<dbReference type="AlphaFoldDB" id="A0A3B0YUV0"/>
<sequence length="72" mass="8431">MARRNGVKTVKLQLTVDETTDRMLEEMVGLGIHGTTKAEVGSWVIRTWIWENQDKLRMNGINFRKKQVRETE</sequence>
<reference evidence="1" key="1">
    <citation type="submission" date="2018-06" db="EMBL/GenBank/DDBJ databases">
        <authorList>
            <person name="Zhirakovskaya E."/>
        </authorList>
    </citation>
    <scope>NUCLEOTIDE SEQUENCE</scope>
</reference>
<gene>
    <name evidence="1" type="ORF">MNBD_GAMMA14-338</name>
</gene>
<dbReference type="EMBL" id="UOFM01000358">
    <property type="protein sequence ID" value="VAW80470.1"/>
    <property type="molecule type" value="Genomic_DNA"/>
</dbReference>
<organism evidence="1">
    <name type="scientific">hydrothermal vent metagenome</name>
    <dbReference type="NCBI Taxonomy" id="652676"/>
    <lineage>
        <taxon>unclassified sequences</taxon>
        <taxon>metagenomes</taxon>
        <taxon>ecological metagenomes</taxon>
    </lineage>
</organism>
<protein>
    <submittedName>
        <fullName evidence="1">Uncharacterized protein</fullName>
    </submittedName>
</protein>
<proteinExistence type="predicted"/>
<accession>A0A3B0YUV0</accession>
<evidence type="ECO:0000313" key="1">
    <source>
        <dbReference type="EMBL" id="VAW80470.1"/>
    </source>
</evidence>
<name>A0A3B0YUV0_9ZZZZ</name>